<comment type="caution">
    <text evidence="4">The sequence shown here is derived from an EMBL/GenBank/DDBJ whole genome shotgun (WGS) entry which is preliminary data.</text>
</comment>
<evidence type="ECO:0000259" key="3">
    <source>
        <dbReference type="PROSITE" id="PS00036"/>
    </source>
</evidence>
<evidence type="ECO:0000256" key="2">
    <source>
        <dbReference type="SAM" id="MobiDB-lite"/>
    </source>
</evidence>
<evidence type="ECO:0000256" key="1">
    <source>
        <dbReference type="SAM" id="Coils"/>
    </source>
</evidence>
<dbReference type="AlphaFoldDB" id="A0AAW1SVH6"/>
<dbReference type="InterPro" id="IPR046347">
    <property type="entry name" value="bZIP_sf"/>
</dbReference>
<keyword evidence="1" id="KW-0175">Coiled coil</keyword>
<protein>
    <recommendedName>
        <fullName evidence="3">BZIP domain-containing protein</fullName>
    </recommendedName>
</protein>
<dbReference type="Proteomes" id="UP001485043">
    <property type="component" value="Unassembled WGS sequence"/>
</dbReference>
<evidence type="ECO:0000313" key="4">
    <source>
        <dbReference type="EMBL" id="KAK9858381.1"/>
    </source>
</evidence>
<dbReference type="EMBL" id="JALJOV010000934">
    <property type="protein sequence ID" value="KAK9858381.1"/>
    <property type="molecule type" value="Genomic_DNA"/>
</dbReference>
<gene>
    <name evidence="4" type="ORF">WJX84_003691</name>
</gene>
<dbReference type="GO" id="GO:0003700">
    <property type="term" value="F:DNA-binding transcription factor activity"/>
    <property type="evidence" value="ECO:0007669"/>
    <property type="project" value="InterPro"/>
</dbReference>
<evidence type="ECO:0000313" key="5">
    <source>
        <dbReference type="Proteomes" id="UP001485043"/>
    </source>
</evidence>
<feature type="domain" description="BZIP" evidence="3">
    <location>
        <begin position="65"/>
        <end position="80"/>
    </location>
</feature>
<proteinExistence type="predicted"/>
<dbReference type="SUPFAM" id="SSF57959">
    <property type="entry name" value="Leucine zipper domain"/>
    <property type="match status" value="1"/>
</dbReference>
<organism evidence="4 5">
    <name type="scientific">Apatococcus fuscideae</name>
    <dbReference type="NCBI Taxonomy" id="2026836"/>
    <lineage>
        <taxon>Eukaryota</taxon>
        <taxon>Viridiplantae</taxon>
        <taxon>Chlorophyta</taxon>
        <taxon>core chlorophytes</taxon>
        <taxon>Trebouxiophyceae</taxon>
        <taxon>Chlorellales</taxon>
        <taxon>Chlorellaceae</taxon>
        <taxon>Apatococcus</taxon>
    </lineage>
</organism>
<reference evidence="4 5" key="1">
    <citation type="journal article" date="2024" name="Nat. Commun.">
        <title>Phylogenomics reveals the evolutionary origins of lichenization in chlorophyte algae.</title>
        <authorList>
            <person name="Puginier C."/>
            <person name="Libourel C."/>
            <person name="Otte J."/>
            <person name="Skaloud P."/>
            <person name="Haon M."/>
            <person name="Grisel S."/>
            <person name="Petersen M."/>
            <person name="Berrin J.G."/>
            <person name="Delaux P.M."/>
            <person name="Dal Grande F."/>
            <person name="Keller J."/>
        </authorList>
    </citation>
    <scope>NUCLEOTIDE SEQUENCE [LARGE SCALE GENOMIC DNA]</scope>
    <source>
        <strain evidence="4 5">SAG 2523</strain>
    </source>
</reference>
<dbReference type="PROSITE" id="PS00036">
    <property type="entry name" value="BZIP_BASIC"/>
    <property type="match status" value="1"/>
</dbReference>
<keyword evidence="5" id="KW-1185">Reference proteome</keyword>
<accession>A0AAW1SVH6</accession>
<feature type="coiled-coil region" evidence="1">
    <location>
        <begin position="78"/>
        <end position="112"/>
    </location>
</feature>
<name>A0AAW1SVH6_9CHLO</name>
<feature type="region of interest" description="Disordered" evidence="2">
    <location>
        <begin position="1"/>
        <end position="74"/>
    </location>
</feature>
<feature type="compositionally biased region" description="Polar residues" evidence="2">
    <location>
        <begin position="25"/>
        <end position="34"/>
    </location>
</feature>
<dbReference type="InterPro" id="IPR004827">
    <property type="entry name" value="bZIP"/>
</dbReference>
<dbReference type="CDD" id="cd14686">
    <property type="entry name" value="bZIP"/>
    <property type="match status" value="1"/>
</dbReference>
<sequence length="436" mass="47364">MGPQSFDSGLDPTPFLGGQLPEAAATTTRPSSAGTKRALQEIAVRSQSLPAQSAEVKRTGSAGQKTRERNKRAQQTFRQRQKARAEQQEDELNVAASRIAELEEQVSALGQLLAVDSPDLAVASITQLPGESPIAARIRASTCALQLEKHLMVVREHKLISSIQKAGRPSPAHSSGLASSYPIMARSDVLASRKARLQAVKPCEAWAGCTPVPLEQLYSCILEGRLDLSLPLANRQAPESTIFLSRLVAMPVQQHLKLQASYHASLASAAPFCRDPESLHAKHFQAVMGEAMALLAVFSECLPEQFLACQSINMLDGTTRRPPQAFEDLKVAASTISLDATQLLAAHALFTPVPDRISGRDVADAQRGRHPTIWQPHHMRCIRRLAAGSLREGGAWLLAACKKEMLGCRQPAGRSLQVFQEVHARWKQLVLDNSDS</sequence>